<dbReference type="SUPFAM" id="SSF88713">
    <property type="entry name" value="Glycoside hydrolase/deacetylase"/>
    <property type="match status" value="1"/>
</dbReference>
<dbReference type="EMBL" id="BARW01030577">
    <property type="protein sequence ID" value="GAJ07440.1"/>
    <property type="molecule type" value="Genomic_DNA"/>
</dbReference>
<dbReference type="CDD" id="cd10585">
    <property type="entry name" value="CE4_SF"/>
    <property type="match status" value="1"/>
</dbReference>
<gene>
    <name evidence="1" type="ORF">S12H4_48851</name>
</gene>
<organism evidence="1">
    <name type="scientific">marine sediment metagenome</name>
    <dbReference type="NCBI Taxonomy" id="412755"/>
    <lineage>
        <taxon>unclassified sequences</taxon>
        <taxon>metagenomes</taxon>
        <taxon>ecological metagenomes</taxon>
    </lineage>
</organism>
<sequence>MSELKSFWKLDPDLDVPLDEYDKAIENFLFERYRDKSDSRVVKIYYLLKPLIARRLQILLRRKRTKSVRSSFPRWPIEEKLEHLKRETLKSSMRTNDEAPFIWFWPQGMRFAFVITHDVETQKGLGNIQRICEIEKKYGFKSSWNFVPERYPVDIRLLERIVNGGFEVGIHGLKHDGKLFNSK</sequence>
<proteinExistence type="predicted"/>
<evidence type="ECO:0000313" key="1">
    <source>
        <dbReference type="EMBL" id="GAJ07440.1"/>
    </source>
</evidence>
<evidence type="ECO:0008006" key="2">
    <source>
        <dbReference type="Google" id="ProtNLM"/>
    </source>
</evidence>
<dbReference type="Gene3D" id="3.20.20.370">
    <property type="entry name" value="Glycoside hydrolase/deacetylase"/>
    <property type="match status" value="1"/>
</dbReference>
<dbReference type="GO" id="GO:0005975">
    <property type="term" value="P:carbohydrate metabolic process"/>
    <property type="evidence" value="ECO:0007669"/>
    <property type="project" value="InterPro"/>
</dbReference>
<name>X1VIJ7_9ZZZZ</name>
<reference evidence="1" key="1">
    <citation type="journal article" date="2014" name="Front. Microbiol.">
        <title>High frequency of phylogenetically diverse reductive dehalogenase-homologous genes in deep subseafloor sedimentary metagenomes.</title>
        <authorList>
            <person name="Kawai M."/>
            <person name="Futagami T."/>
            <person name="Toyoda A."/>
            <person name="Takaki Y."/>
            <person name="Nishi S."/>
            <person name="Hori S."/>
            <person name="Arai W."/>
            <person name="Tsubouchi T."/>
            <person name="Morono Y."/>
            <person name="Uchiyama I."/>
            <person name="Ito T."/>
            <person name="Fujiyama A."/>
            <person name="Inagaki F."/>
            <person name="Takami H."/>
        </authorList>
    </citation>
    <scope>NUCLEOTIDE SEQUENCE</scope>
    <source>
        <strain evidence="1">Expedition CK06-06</strain>
    </source>
</reference>
<feature type="non-terminal residue" evidence="1">
    <location>
        <position position="183"/>
    </location>
</feature>
<accession>X1VIJ7</accession>
<dbReference type="AlphaFoldDB" id="X1VIJ7"/>
<dbReference type="InterPro" id="IPR011330">
    <property type="entry name" value="Glyco_hydro/deAcase_b/a-brl"/>
</dbReference>
<comment type="caution">
    <text evidence="1">The sequence shown here is derived from an EMBL/GenBank/DDBJ whole genome shotgun (WGS) entry which is preliminary data.</text>
</comment>
<protein>
    <recommendedName>
        <fullName evidence="2">NodB homology domain-containing protein</fullName>
    </recommendedName>
</protein>